<keyword evidence="3" id="KW-0732">Signal</keyword>
<evidence type="ECO:0000313" key="4">
    <source>
        <dbReference type="Proteomes" id="UP000186698"/>
    </source>
</evidence>
<sequence>MQCRLRTALILGATILLSSHAQRNETDFQSTANSLASTASIATTILFNKTENSTNSEEPFSKDITGYKEVNTSLILNTPTQKVVLNTVTESSPMINTVTNNHCDSARTRNMVQSKACICNADKYKTALIICIIIIAVLVLVCAILIISSVVLANKVSRLKTKLTQSKRQARSNGDFLSASSILWPSGMETWQKKSQTATLKTEEISLNDTNTSQDEKNQPMLSSTDNAMQSKEDKSIRLDNEQSLPSNYVVEI</sequence>
<evidence type="ECO:0000256" key="1">
    <source>
        <dbReference type="SAM" id="MobiDB-lite"/>
    </source>
</evidence>
<dbReference type="CTD" id="108708371"/>
<feature type="compositionally biased region" description="Basic and acidic residues" evidence="1">
    <location>
        <begin position="231"/>
        <end position="241"/>
    </location>
</feature>
<dbReference type="AlphaFoldDB" id="A0A1L8HGG9"/>
<dbReference type="PANTHER" id="PTHR15568:SF0">
    <property type="entry name" value="PROTEIN EVI2A"/>
    <property type="match status" value="1"/>
</dbReference>
<dbReference type="GeneID" id="108708371"/>
<feature type="transmembrane region" description="Helical" evidence="2">
    <location>
        <begin position="127"/>
        <end position="153"/>
    </location>
</feature>
<dbReference type="InterPro" id="IPR008608">
    <property type="entry name" value="Ectropic_vir_integratn_site_2A"/>
</dbReference>
<dbReference type="Pfam" id="PF05399">
    <property type="entry name" value="EVI2A"/>
    <property type="match status" value="1"/>
</dbReference>
<dbReference type="PANTHER" id="PTHR15568">
    <property type="entry name" value="ECOTROPIC VIRAL INTEGRATION SITE 2A"/>
    <property type="match status" value="1"/>
</dbReference>
<keyword evidence="2" id="KW-0812">Transmembrane</keyword>
<dbReference type="Bgee" id="108708371">
    <property type="expression patterns" value="Expressed in liver and 10 other cell types or tissues"/>
</dbReference>
<feature type="compositionally biased region" description="Polar residues" evidence="1">
    <location>
        <begin position="203"/>
        <end position="213"/>
    </location>
</feature>
<evidence type="ECO:0000313" key="5">
    <source>
        <dbReference type="RefSeq" id="XP_018102490.1"/>
    </source>
</evidence>
<gene>
    <name evidence="5" type="primary">LOC108708371</name>
</gene>
<feature type="compositionally biased region" description="Polar residues" evidence="1">
    <location>
        <begin position="220"/>
        <end position="230"/>
    </location>
</feature>
<keyword evidence="2" id="KW-1133">Transmembrane helix</keyword>
<feature type="signal peptide" evidence="3">
    <location>
        <begin position="1"/>
        <end position="21"/>
    </location>
</feature>
<accession>A0A1L8HGG9</accession>
<dbReference type="OMA" id="CICNADK"/>
<reference evidence="5" key="1">
    <citation type="submission" date="2025-08" db="UniProtKB">
        <authorList>
            <consortium name="RefSeq"/>
        </authorList>
    </citation>
    <scope>IDENTIFICATION</scope>
    <source>
        <strain evidence="5">J_2021</strain>
        <tissue evidence="5">Erythrocytes</tissue>
    </source>
</reference>
<dbReference type="Proteomes" id="UP000186698">
    <property type="component" value="Chromosome 2L"/>
</dbReference>
<dbReference type="STRING" id="8355.A0A1L8HGG9"/>
<keyword evidence="4" id="KW-1185">Reference proteome</keyword>
<feature type="chain" id="PRO_5043915620" evidence="3">
    <location>
        <begin position="22"/>
        <end position="253"/>
    </location>
</feature>
<organism evidence="4 5">
    <name type="scientific">Xenopus laevis</name>
    <name type="common">African clawed frog</name>
    <dbReference type="NCBI Taxonomy" id="8355"/>
    <lineage>
        <taxon>Eukaryota</taxon>
        <taxon>Metazoa</taxon>
        <taxon>Chordata</taxon>
        <taxon>Craniata</taxon>
        <taxon>Vertebrata</taxon>
        <taxon>Euteleostomi</taxon>
        <taxon>Amphibia</taxon>
        <taxon>Batrachia</taxon>
        <taxon>Anura</taxon>
        <taxon>Pipoidea</taxon>
        <taxon>Pipidae</taxon>
        <taxon>Xenopodinae</taxon>
        <taxon>Xenopus</taxon>
        <taxon>Xenopus</taxon>
    </lineage>
</organism>
<dbReference type="OrthoDB" id="9448427at2759"/>
<dbReference type="RefSeq" id="XP_018102490.1">
    <property type="nucleotide sequence ID" value="XM_018247001.2"/>
</dbReference>
<name>A0A1L8HGG9_XENLA</name>
<dbReference type="PaxDb" id="8355-A0A1L8HGG9"/>
<feature type="region of interest" description="Disordered" evidence="1">
    <location>
        <begin position="203"/>
        <end position="241"/>
    </location>
</feature>
<keyword evidence="2" id="KW-0472">Membrane</keyword>
<protein>
    <submittedName>
        <fullName evidence="5">Protein EVI2A</fullName>
    </submittedName>
</protein>
<dbReference type="KEGG" id="xla:108708371"/>
<evidence type="ECO:0000256" key="2">
    <source>
        <dbReference type="SAM" id="Phobius"/>
    </source>
</evidence>
<proteinExistence type="predicted"/>
<dbReference type="GO" id="GO:0016020">
    <property type="term" value="C:membrane"/>
    <property type="evidence" value="ECO:0007669"/>
    <property type="project" value="InterPro"/>
</dbReference>
<evidence type="ECO:0000256" key="3">
    <source>
        <dbReference type="SAM" id="SignalP"/>
    </source>
</evidence>